<dbReference type="AlphaFoldDB" id="A0A9W7B0L2"/>
<evidence type="ECO:0000256" key="1">
    <source>
        <dbReference type="ARBA" id="ARBA00022737"/>
    </source>
</evidence>
<feature type="compositionally biased region" description="Polar residues" evidence="4">
    <location>
        <begin position="453"/>
        <end position="465"/>
    </location>
</feature>
<dbReference type="SMART" id="SM00004">
    <property type="entry name" value="NL"/>
    <property type="match status" value="1"/>
</dbReference>
<gene>
    <name evidence="7" type="ORF">TrLO_g8630</name>
</gene>
<feature type="region of interest" description="Disordered" evidence="4">
    <location>
        <begin position="381"/>
        <end position="465"/>
    </location>
</feature>
<protein>
    <recommendedName>
        <fullName evidence="6">LNR domain-containing protein</fullName>
    </recommendedName>
</protein>
<dbReference type="InterPro" id="IPR000800">
    <property type="entry name" value="Notch_dom"/>
</dbReference>
<evidence type="ECO:0000256" key="3">
    <source>
        <dbReference type="ARBA" id="ARBA00023180"/>
    </source>
</evidence>
<accession>A0A9W7B0L2</accession>
<feature type="compositionally biased region" description="Low complexity" evidence="4">
    <location>
        <begin position="388"/>
        <end position="415"/>
    </location>
</feature>
<dbReference type="Proteomes" id="UP001165122">
    <property type="component" value="Unassembled WGS sequence"/>
</dbReference>
<keyword evidence="1" id="KW-0677">Repeat</keyword>
<feature type="region of interest" description="Disordered" evidence="4">
    <location>
        <begin position="47"/>
        <end position="166"/>
    </location>
</feature>
<keyword evidence="5" id="KW-1133">Transmembrane helix</keyword>
<feature type="compositionally biased region" description="Pro residues" evidence="4">
    <location>
        <begin position="48"/>
        <end position="57"/>
    </location>
</feature>
<evidence type="ECO:0000256" key="5">
    <source>
        <dbReference type="SAM" id="Phobius"/>
    </source>
</evidence>
<proteinExistence type="predicted"/>
<feature type="compositionally biased region" description="Low complexity" evidence="4">
    <location>
        <begin position="140"/>
        <end position="163"/>
    </location>
</feature>
<keyword evidence="5" id="KW-0472">Membrane</keyword>
<feature type="transmembrane region" description="Helical" evidence="5">
    <location>
        <begin position="172"/>
        <end position="194"/>
    </location>
</feature>
<evidence type="ECO:0000256" key="4">
    <source>
        <dbReference type="SAM" id="MobiDB-lite"/>
    </source>
</evidence>
<comment type="caution">
    <text evidence="7">The sequence shown here is derived from an EMBL/GenBank/DDBJ whole genome shotgun (WGS) entry which is preliminary data.</text>
</comment>
<keyword evidence="8" id="KW-1185">Reference proteome</keyword>
<reference evidence="8" key="1">
    <citation type="journal article" date="2023" name="Commun. Biol.">
        <title>Genome analysis of Parmales, the sister group of diatoms, reveals the evolutionary specialization of diatoms from phago-mixotrophs to photoautotrophs.</title>
        <authorList>
            <person name="Ban H."/>
            <person name="Sato S."/>
            <person name="Yoshikawa S."/>
            <person name="Yamada K."/>
            <person name="Nakamura Y."/>
            <person name="Ichinomiya M."/>
            <person name="Sato N."/>
            <person name="Blanc-Mathieu R."/>
            <person name="Endo H."/>
            <person name="Kuwata A."/>
            <person name="Ogata H."/>
        </authorList>
    </citation>
    <scope>NUCLEOTIDE SEQUENCE [LARGE SCALE GENOMIC DNA]</scope>
    <source>
        <strain evidence="8">NIES 3700</strain>
    </source>
</reference>
<dbReference type="OrthoDB" id="10627277at2759"/>
<dbReference type="EMBL" id="BRXW01000910">
    <property type="protein sequence ID" value="GMH78907.1"/>
    <property type="molecule type" value="Genomic_DNA"/>
</dbReference>
<keyword evidence="5" id="KW-0812">Transmembrane</keyword>
<feature type="region of interest" description="Disordered" evidence="4">
    <location>
        <begin position="306"/>
        <end position="347"/>
    </location>
</feature>
<evidence type="ECO:0000256" key="2">
    <source>
        <dbReference type="ARBA" id="ARBA00023157"/>
    </source>
</evidence>
<feature type="region of interest" description="Disordered" evidence="4">
    <location>
        <begin position="199"/>
        <end position="225"/>
    </location>
</feature>
<feature type="compositionally biased region" description="Low complexity" evidence="4">
    <location>
        <begin position="433"/>
        <end position="450"/>
    </location>
</feature>
<feature type="compositionally biased region" description="Low complexity" evidence="4">
    <location>
        <begin position="257"/>
        <end position="270"/>
    </location>
</feature>
<feature type="compositionally biased region" description="Low complexity" evidence="4">
    <location>
        <begin position="199"/>
        <end position="208"/>
    </location>
</feature>
<feature type="compositionally biased region" description="Low complexity" evidence="4">
    <location>
        <begin position="74"/>
        <end position="133"/>
    </location>
</feature>
<feature type="region of interest" description="Disordered" evidence="4">
    <location>
        <begin position="241"/>
        <end position="270"/>
    </location>
</feature>
<name>A0A9W7B0L2_9STRA</name>
<organism evidence="7 8">
    <name type="scientific">Triparma laevis f. longispina</name>
    <dbReference type="NCBI Taxonomy" id="1714387"/>
    <lineage>
        <taxon>Eukaryota</taxon>
        <taxon>Sar</taxon>
        <taxon>Stramenopiles</taxon>
        <taxon>Ochrophyta</taxon>
        <taxon>Bolidophyceae</taxon>
        <taxon>Parmales</taxon>
        <taxon>Triparmaceae</taxon>
        <taxon>Triparma</taxon>
    </lineage>
</organism>
<evidence type="ECO:0000313" key="8">
    <source>
        <dbReference type="Proteomes" id="UP001165122"/>
    </source>
</evidence>
<dbReference type="SUPFAM" id="SSF101447">
    <property type="entry name" value="Formin homology 2 domain (FH2 domain)"/>
    <property type="match status" value="1"/>
</dbReference>
<feature type="domain" description="LNR" evidence="6">
    <location>
        <begin position="3"/>
        <end position="44"/>
    </location>
</feature>
<keyword evidence="3" id="KW-0325">Glycoprotein</keyword>
<evidence type="ECO:0000313" key="7">
    <source>
        <dbReference type="EMBL" id="GMH78907.1"/>
    </source>
</evidence>
<sequence>MSYTPPGSVCPTWGFTGVPGKWGDGVCHGFLNNAACNFDGGDCIMVPTPSPTDPPTSQPTTAHPTVAPTPNPTNQPTTAHPTVTPTLAPTSAPTTLNPTSTPTLAPTFAPTSPPTTLNPTSSPTTPSPTEADATPPPSAAPTTAPTPTSSTSPTTFAAPTDPAKSTVNSNTVLITAASAGGGASLLAVFGLYFFRRSRNSSNRDGSSSVKRKGGGRDKVQMFEPEMEDEDDMVVDMETGMAVKPRSDHPDLARASNSSSSSEESKTSSSLSLTSELKSSIGFVNAFCGGTDIIIDLTQTYASTPLQSKTKTLPPPPPPPPPPPTLTITPPPTQSSPPPPVKSPPRQKTRDYIEPKVSEGEMSHISAQLQSGQVFVAFKDKHGNEKSGNKNSGNNQINNNSNKNNNSLLGLAGSAARPRGREPTKKNPPPKRFTSTSTSPSVSISRSPSAPDHTATTPMTSINRSLSTGLHTRNALRSVVFVDDDILSTSEMAPHNSNNRVVGILKNGGGRAIVENEEVETVFKIDNSGLVKIDSSSTTKLVDNEPEASPGIMKQLRESWVAMQDDIRGAVLPNATSYSSQSRISDQPKIINAIYYEKDDSSDLISDLTGVGQHSATNSIMNSFRSDNSPPRAVVPKEELYEELYDHEARIEEHKRVMENGGEGKRESNEFLV</sequence>
<feature type="compositionally biased region" description="Pro residues" evidence="4">
    <location>
        <begin position="312"/>
        <end position="342"/>
    </location>
</feature>
<keyword evidence="2" id="KW-1015">Disulfide bond</keyword>
<evidence type="ECO:0000259" key="6">
    <source>
        <dbReference type="SMART" id="SM00004"/>
    </source>
</evidence>
<dbReference type="Pfam" id="PF00066">
    <property type="entry name" value="Notch"/>
    <property type="match status" value="1"/>
</dbReference>